<dbReference type="Gene3D" id="3.50.50.60">
    <property type="entry name" value="FAD/NAD(P)-binding domain"/>
    <property type="match status" value="2"/>
</dbReference>
<dbReference type="SUPFAM" id="SSF51905">
    <property type="entry name" value="FAD/NAD(P)-binding domain"/>
    <property type="match status" value="1"/>
</dbReference>
<name>A0A9D1XDA8_9FIRM</name>
<reference evidence="2" key="2">
    <citation type="submission" date="2021-04" db="EMBL/GenBank/DDBJ databases">
        <authorList>
            <person name="Gilroy R."/>
        </authorList>
    </citation>
    <scope>NUCLEOTIDE SEQUENCE</scope>
    <source>
        <strain evidence="2">CHK183-1962</strain>
    </source>
</reference>
<dbReference type="InterPro" id="IPR028348">
    <property type="entry name" value="FAD-binding_protein"/>
</dbReference>
<dbReference type="Pfam" id="PF13450">
    <property type="entry name" value="NAD_binding_8"/>
    <property type="match status" value="1"/>
</dbReference>
<dbReference type="AlphaFoldDB" id="A0A9D1XDA8"/>
<dbReference type="InterPro" id="IPR036188">
    <property type="entry name" value="FAD/NAD-bd_sf"/>
</dbReference>
<evidence type="ECO:0000313" key="3">
    <source>
        <dbReference type="Proteomes" id="UP000886890"/>
    </source>
</evidence>
<gene>
    <name evidence="2" type="ORF">H9734_05085</name>
</gene>
<dbReference type="InterPro" id="IPR049516">
    <property type="entry name" value="FAD-depend_C"/>
</dbReference>
<comment type="caution">
    <text evidence="2">The sequence shown here is derived from an EMBL/GenBank/DDBJ whole genome shotgun (WGS) entry which is preliminary data.</text>
</comment>
<reference evidence="2" key="1">
    <citation type="journal article" date="2021" name="PeerJ">
        <title>Extensive microbial diversity within the chicken gut microbiome revealed by metagenomics and culture.</title>
        <authorList>
            <person name="Gilroy R."/>
            <person name="Ravi A."/>
            <person name="Getino M."/>
            <person name="Pursley I."/>
            <person name="Horton D.L."/>
            <person name="Alikhan N.F."/>
            <person name="Baker D."/>
            <person name="Gharbi K."/>
            <person name="Hall N."/>
            <person name="Watson M."/>
            <person name="Adriaenssens E.M."/>
            <person name="Foster-Nyarko E."/>
            <person name="Jarju S."/>
            <person name="Secka A."/>
            <person name="Antonio M."/>
            <person name="Oren A."/>
            <person name="Chaudhuri R.R."/>
            <person name="La Ragione R."/>
            <person name="Hildebrand F."/>
            <person name="Pallen M.J."/>
        </authorList>
    </citation>
    <scope>NUCLEOTIDE SEQUENCE</scope>
    <source>
        <strain evidence="2">CHK183-1962</strain>
    </source>
</reference>
<dbReference type="Proteomes" id="UP000886890">
    <property type="component" value="Unassembled WGS sequence"/>
</dbReference>
<evidence type="ECO:0000313" key="2">
    <source>
        <dbReference type="EMBL" id="HIX76957.1"/>
    </source>
</evidence>
<dbReference type="PANTHER" id="PTHR42842:SF3">
    <property type="entry name" value="FAD_NAD(P)-BINDING OXIDOREDUCTASE FAMILY PROTEIN"/>
    <property type="match status" value="1"/>
</dbReference>
<proteinExistence type="predicted"/>
<sequence length="536" mass="59287">MIRILQMKLPVFHTEEDLKEKILHTLRIRPEELKSWKIVRRSIDARKKDAICYVYQIDVETPREKKILARSRHNEIMSIKEKVYCFPESGSHPLRRRPVVIGSGPAGLFCAYYLAKSGYCPILLERGDEAHVRRENVERFWKTGILDTESNVQFGEGGAGTFSDGKLNTSVKDPSGRNHEVLRIFCEAGAPGEILYDQKPHLGTDQLITIVQNMRRQVEDWGGTVRFRAQVTDFDFRDGALKGVTVNGREYLETEVAVLAIGHSARDTFFQLEKKGILMEPKSFAVGVRIEHPQAMINESQYGKNPPKMLGAAPYKLTHTCENGRGVYSFCMCPGGYVVNASSEEGMTAVNGMSYSDRSGCNANSAIIVTVGPTDFASYHQEGTSQVLDGIAFQRRLERAAFRAGGGKVPVQLFGDFCEDRLSTEPGGVEPSICGAWTFGNVRELFPDAVARSLEEGIRAFDRKIAGFARTDAVLSGVESRTSSPLRIVRNEAFESSIQGLYPCGEGAGYAGGITSAAMDGLKIAEAISKKYKNLR</sequence>
<organism evidence="2 3">
    <name type="scientific">Candidatus Fusicatenibacter merdavium</name>
    <dbReference type="NCBI Taxonomy" id="2838600"/>
    <lineage>
        <taxon>Bacteria</taxon>
        <taxon>Bacillati</taxon>
        <taxon>Bacillota</taxon>
        <taxon>Clostridia</taxon>
        <taxon>Lachnospirales</taxon>
        <taxon>Lachnospiraceae</taxon>
        <taxon>Fusicatenibacter</taxon>
    </lineage>
</organism>
<dbReference type="EMBL" id="DXEK01000083">
    <property type="protein sequence ID" value="HIX76957.1"/>
    <property type="molecule type" value="Genomic_DNA"/>
</dbReference>
<dbReference type="PRINTS" id="PR00419">
    <property type="entry name" value="ADXRDTASE"/>
</dbReference>
<protein>
    <submittedName>
        <fullName evidence="2">NAD(P)-binding protein</fullName>
    </submittedName>
</protein>
<dbReference type="PIRSF" id="PIRSF038984">
    <property type="entry name" value="FAD_binding_protein"/>
    <property type="match status" value="1"/>
</dbReference>
<dbReference type="Pfam" id="PF21688">
    <property type="entry name" value="FAD-depend_C"/>
    <property type="match status" value="1"/>
</dbReference>
<dbReference type="Gene3D" id="3.30.70.2700">
    <property type="match status" value="1"/>
</dbReference>
<evidence type="ECO:0000259" key="1">
    <source>
        <dbReference type="Pfam" id="PF21688"/>
    </source>
</evidence>
<dbReference type="PANTHER" id="PTHR42842">
    <property type="entry name" value="FAD/NAD(P)-BINDING OXIDOREDUCTASE"/>
    <property type="match status" value="1"/>
</dbReference>
<accession>A0A9D1XDA8</accession>
<feature type="domain" description="FAD-dependent protein C-terminal" evidence="1">
    <location>
        <begin position="283"/>
        <end position="482"/>
    </location>
</feature>